<reference evidence="1 2" key="1">
    <citation type="submission" date="2015-12" db="EMBL/GenBank/DDBJ databases">
        <title>Genome sequence of the marine Rhodobacteraceae strain O3.65, Candidatus Tritonibacter horizontis.</title>
        <authorList>
            <person name="Poehlein A."/>
            <person name="Giebel H.A."/>
            <person name="Voget S."/>
            <person name="Brinkhoff T."/>
        </authorList>
    </citation>
    <scope>NUCLEOTIDE SEQUENCE [LARGE SCALE GENOMIC DNA]</scope>
    <source>
        <strain evidence="1 2">O3.65</strain>
    </source>
</reference>
<dbReference type="Proteomes" id="UP000068382">
    <property type="component" value="Unassembled WGS sequence"/>
</dbReference>
<protein>
    <submittedName>
        <fullName evidence="1">Uncharacterized protein</fullName>
    </submittedName>
</protein>
<proteinExistence type="predicted"/>
<gene>
    <name evidence="1" type="ORF">TRIHO_19180</name>
</gene>
<keyword evidence="2" id="KW-1185">Reference proteome</keyword>
<evidence type="ECO:0000313" key="2">
    <source>
        <dbReference type="Proteomes" id="UP000068382"/>
    </source>
</evidence>
<dbReference type="EMBL" id="LPUY01000057">
    <property type="protein sequence ID" value="KUP93201.1"/>
    <property type="molecule type" value="Genomic_DNA"/>
</dbReference>
<comment type="caution">
    <text evidence="1">The sequence shown here is derived from an EMBL/GenBank/DDBJ whole genome shotgun (WGS) entry which is preliminary data.</text>
</comment>
<organism evidence="1 2">
    <name type="scientific">Tritonibacter horizontis</name>
    <dbReference type="NCBI Taxonomy" id="1768241"/>
    <lineage>
        <taxon>Bacteria</taxon>
        <taxon>Pseudomonadati</taxon>
        <taxon>Pseudomonadota</taxon>
        <taxon>Alphaproteobacteria</taxon>
        <taxon>Rhodobacterales</taxon>
        <taxon>Paracoccaceae</taxon>
        <taxon>Tritonibacter</taxon>
    </lineage>
</organism>
<evidence type="ECO:0000313" key="1">
    <source>
        <dbReference type="EMBL" id="KUP93201.1"/>
    </source>
</evidence>
<dbReference type="AlphaFoldDB" id="A0A132BXT6"/>
<accession>A0A132BXT6</accession>
<sequence length="70" mass="8119">MGHCDLRRKHYIGHSVAHPRAPLSVNLRHRSQGQRFALFLCDRGGAETELTGQFKEYVRALNFNYQGRCF</sequence>
<name>A0A132BXT6_9RHOB</name>